<accession>A0A915D151</accession>
<feature type="region of interest" description="Disordered" evidence="1">
    <location>
        <begin position="73"/>
        <end position="97"/>
    </location>
</feature>
<proteinExistence type="predicted"/>
<evidence type="ECO:0000313" key="3">
    <source>
        <dbReference type="WBParaSite" id="jg14449"/>
    </source>
</evidence>
<name>A0A915D151_9BILA</name>
<evidence type="ECO:0000313" key="2">
    <source>
        <dbReference type="Proteomes" id="UP000887574"/>
    </source>
</evidence>
<keyword evidence="2" id="KW-1185">Reference proteome</keyword>
<evidence type="ECO:0000256" key="1">
    <source>
        <dbReference type="SAM" id="MobiDB-lite"/>
    </source>
</evidence>
<sequence>MKNDTGVEGLQAKQEPIEKPKLEYGQQKPNQDPKIEDIQLATAADELKPEQVQNTEEHVNVGENAAESNLQNVTKQKEDKKEITGQTDAIGTIGDPK</sequence>
<protein>
    <submittedName>
        <fullName evidence="3">Uncharacterized protein</fullName>
    </submittedName>
</protein>
<dbReference type="AlphaFoldDB" id="A0A915D151"/>
<reference evidence="3" key="1">
    <citation type="submission" date="2022-11" db="UniProtKB">
        <authorList>
            <consortium name="WormBaseParasite"/>
        </authorList>
    </citation>
    <scope>IDENTIFICATION</scope>
</reference>
<feature type="region of interest" description="Disordered" evidence="1">
    <location>
        <begin position="1"/>
        <end position="32"/>
    </location>
</feature>
<dbReference type="Proteomes" id="UP000887574">
    <property type="component" value="Unplaced"/>
</dbReference>
<organism evidence="2 3">
    <name type="scientific">Ditylenchus dipsaci</name>
    <dbReference type="NCBI Taxonomy" id="166011"/>
    <lineage>
        <taxon>Eukaryota</taxon>
        <taxon>Metazoa</taxon>
        <taxon>Ecdysozoa</taxon>
        <taxon>Nematoda</taxon>
        <taxon>Chromadorea</taxon>
        <taxon>Rhabditida</taxon>
        <taxon>Tylenchina</taxon>
        <taxon>Tylenchomorpha</taxon>
        <taxon>Sphaerularioidea</taxon>
        <taxon>Anguinidae</taxon>
        <taxon>Anguininae</taxon>
        <taxon>Ditylenchus</taxon>
    </lineage>
</organism>
<dbReference type="WBParaSite" id="jg14449">
    <property type="protein sequence ID" value="jg14449"/>
    <property type="gene ID" value="jg14449"/>
</dbReference>